<feature type="domain" description="G-protein coupled receptors family 3 profile" evidence="12">
    <location>
        <begin position="503"/>
        <end position="711"/>
    </location>
</feature>
<dbReference type="EMBL" id="DS022312">
    <property type="protein sequence ID" value="OAJ44300.1"/>
    <property type="molecule type" value="Genomic_DNA"/>
</dbReference>
<dbReference type="InterPro" id="IPR002455">
    <property type="entry name" value="GPCR3_GABA-B"/>
</dbReference>
<evidence type="ECO:0000256" key="10">
    <source>
        <dbReference type="SAM" id="Phobius"/>
    </source>
</evidence>
<dbReference type="Proteomes" id="UP000077115">
    <property type="component" value="Unassembled WGS sequence"/>
</dbReference>
<evidence type="ECO:0000256" key="6">
    <source>
        <dbReference type="ARBA" id="ARBA00023170"/>
    </source>
</evidence>
<dbReference type="InterPro" id="IPR000337">
    <property type="entry name" value="GPCR_3"/>
</dbReference>
<dbReference type="OrthoDB" id="2148698at2759"/>
<protein>
    <recommendedName>
        <fullName evidence="12">G-protein coupled receptors family 3 profile domain-containing protein</fullName>
    </recommendedName>
</protein>
<feature type="transmembrane region" description="Helical" evidence="10">
    <location>
        <begin position="568"/>
        <end position="588"/>
    </location>
</feature>
<dbReference type="PROSITE" id="PS50259">
    <property type="entry name" value="G_PROTEIN_RECEP_F3_4"/>
    <property type="match status" value="1"/>
</dbReference>
<feature type="transmembrane region" description="Helical" evidence="10">
    <location>
        <begin position="661"/>
        <end position="683"/>
    </location>
</feature>
<dbReference type="PANTHER" id="PTHR10519:SF20">
    <property type="entry name" value="G-PROTEIN COUPLED RECEPTOR 156-RELATED"/>
    <property type="match status" value="1"/>
</dbReference>
<dbReference type="PANTHER" id="PTHR10519">
    <property type="entry name" value="GABA-B RECEPTOR"/>
    <property type="match status" value="1"/>
</dbReference>
<feature type="transmembrane region" description="Helical" evidence="10">
    <location>
        <begin position="695"/>
        <end position="717"/>
    </location>
</feature>
<dbReference type="SUPFAM" id="SSF53822">
    <property type="entry name" value="Periplasmic binding protein-like I"/>
    <property type="match status" value="1"/>
</dbReference>
<dbReference type="InterPro" id="IPR001828">
    <property type="entry name" value="ANF_lig-bd_rcpt"/>
</dbReference>
<feature type="signal peptide" evidence="11">
    <location>
        <begin position="1"/>
        <end position="23"/>
    </location>
</feature>
<feature type="compositionally biased region" description="Polar residues" evidence="9">
    <location>
        <begin position="1025"/>
        <end position="1039"/>
    </location>
</feature>
<dbReference type="InterPro" id="IPR028082">
    <property type="entry name" value="Peripla_BP_I"/>
</dbReference>
<evidence type="ECO:0000256" key="8">
    <source>
        <dbReference type="ARBA" id="ARBA00023224"/>
    </source>
</evidence>
<comment type="subcellular location">
    <subcellularLocation>
        <location evidence="1">Membrane</location>
        <topology evidence="1">Multi-pass membrane protein</topology>
    </subcellularLocation>
</comment>
<evidence type="ECO:0000256" key="1">
    <source>
        <dbReference type="ARBA" id="ARBA00004141"/>
    </source>
</evidence>
<reference evidence="13 14" key="2">
    <citation type="submission" date="2016-05" db="EMBL/GenBank/DDBJ databases">
        <title>Lineage-specific infection strategies underlie the spectrum of fungal disease in amphibians.</title>
        <authorList>
            <person name="Cuomo C.A."/>
            <person name="Farrer R.A."/>
            <person name="James T."/>
            <person name="Longcore J."/>
            <person name="Birren B."/>
        </authorList>
    </citation>
    <scope>NUCLEOTIDE SEQUENCE [LARGE SCALE GENOMIC DNA]</scope>
    <source>
        <strain evidence="13 14">JEL423</strain>
    </source>
</reference>
<feature type="chain" id="PRO_5008077996" description="G-protein coupled receptors family 3 profile domain-containing protein" evidence="11">
    <location>
        <begin position="24"/>
        <end position="1039"/>
    </location>
</feature>
<evidence type="ECO:0000256" key="11">
    <source>
        <dbReference type="SAM" id="SignalP"/>
    </source>
</evidence>
<feature type="compositionally biased region" description="Polar residues" evidence="9">
    <location>
        <begin position="964"/>
        <end position="977"/>
    </location>
</feature>
<gene>
    <name evidence="13" type="ORF">BDEG_27545</name>
</gene>
<dbReference type="InterPro" id="IPR017978">
    <property type="entry name" value="GPCR_3_C"/>
</dbReference>
<dbReference type="CDD" id="cd13953">
    <property type="entry name" value="7tm_classC_mGluR-like"/>
    <property type="match status" value="1"/>
</dbReference>
<feature type="transmembrane region" description="Helical" evidence="10">
    <location>
        <begin position="729"/>
        <end position="748"/>
    </location>
</feature>
<evidence type="ECO:0000256" key="7">
    <source>
        <dbReference type="ARBA" id="ARBA00023180"/>
    </source>
</evidence>
<keyword evidence="4" id="KW-0297">G-protein coupled receptor</keyword>
<proteinExistence type="predicted"/>
<dbReference type="PRINTS" id="PR00248">
    <property type="entry name" value="GPCRMGR"/>
</dbReference>
<dbReference type="STRING" id="403673.A0A177WY27"/>
<dbReference type="VEuPathDB" id="FungiDB:BDEG_27545"/>
<name>A0A177WY27_BATDL</name>
<keyword evidence="5 10" id="KW-0472">Membrane</keyword>
<feature type="transmembrane region" description="Helical" evidence="10">
    <location>
        <begin position="608"/>
        <end position="629"/>
    </location>
</feature>
<feature type="region of interest" description="Disordered" evidence="9">
    <location>
        <begin position="964"/>
        <end position="1039"/>
    </location>
</feature>
<evidence type="ECO:0000256" key="9">
    <source>
        <dbReference type="SAM" id="MobiDB-lite"/>
    </source>
</evidence>
<dbReference type="GO" id="GO:0007214">
    <property type="term" value="P:gamma-aminobutyric acid signaling pathway"/>
    <property type="evidence" value="ECO:0007669"/>
    <property type="project" value="TreeGrafter"/>
</dbReference>
<feature type="transmembrane region" description="Helical" evidence="10">
    <location>
        <begin position="499"/>
        <end position="521"/>
    </location>
</feature>
<sequence length="1039" mass="114874">MRYFSTLYKSLLVACIVSSQTTALRPLMKTYTTLSLYIMGDFGDPVMDNLAFGARMAAYEINSNNDILPDATIRVGNTFPPPSIYPAMVYDYTSVVCTQKKQYAVIGPGTTAIAMPVFLTCPSTPGFSVGAAGDQLSDKTLYPLFFRYATTWSQKLNVQIGFFKYFGWDRIAMPYGGDAVFRTAAKISIQTYPNYGIEVSASVLIPDPPVSTNNYSDVLRPIFTFLQSTDLRIFNVLAGADQVADCLHMANLTGLLGPNYVWTTTQAGIDPSYFSSRWGGLQLSPSLLKSAIVLSEVNGPFANNPNYLNFIPRFKTYLSGVLASPEVQLYGGIDPNAASDSVSYGPLYFYSDFNYTWPSSLVAIGYDGMYAIARAWEKTIASSGLDARALSNGTLQNQVKLADILSNAQINTTLMSPIFGSSGNLVPQTYTLNQYDGTTLFSAPIVALLSSSGNNGLYNFTVNRAKFSWGGNRSFSDTPIAYTPTVEIYVHWESTGTKVMIGMAMVASAYCIILAIIVMIYRKEPYVKSSSPYILLVTALGLAIIPLNVFTEIGAYRPLACQLRTFPTVLGITIVMASVFAKCLRLYVIFCRPMSLSNYITILTKEAALFGIMAAIVATMLAVLIGFSFGASFQSTEVYIDSTNTYVWACVNKSNGTTVGLVIVGILIVALLVAVTILAYYIRAIPDLFNNVRETIHSIYIITVLAIVTLLQGIMSYSLIETEFYSENGTIQLAVIIVGSILLGTPLLRQMTSKALFTIKPFNRSTRSRMSYNNSTKSFIDTKAETSTLGNIIFKGQVEAKTHKLEKKYEEDKTRTSQLIVNKSTATLEEIARLKSNQQSILRNKSAVTQIGRNLKQWRRIRIILFLDPAYAIRCSFHADPNNVFYHGFSNTVSVRSMKETDYGFTNVVELYFEDHMVAIPFEDEFKMNSWTDAICRTVISHEDPKQLKNIGPDEYITDVEIIRQSSSEPPEASNEQSSRKRSSTIKSRHSKKRSFVRQLSVKDSNRSSKHVPSSVDAAPKTESNRASIISSQADSNRF</sequence>
<dbReference type="Pfam" id="PF00003">
    <property type="entry name" value="7tm_3"/>
    <property type="match status" value="1"/>
</dbReference>
<evidence type="ECO:0000256" key="5">
    <source>
        <dbReference type="ARBA" id="ARBA00023136"/>
    </source>
</evidence>
<dbReference type="Gene3D" id="3.40.50.2300">
    <property type="match status" value="2"/>
</dbReference>
<keyword evidence="7" id="KW-0325">Glycoprotein</keyword>
<keyword evidence="8" id="KW-0807">Transducer</keyword>
<keyword evidence="3 10" id="KW-1133">Transmembrane helix</keyword>
<evidence type="ECO:0000259" key="12">
    <source>
        <dbReference type="PROSITE" id="PS50259"/>
    </source>
</evidence>
<keyword evidence="11" id="KW-0732">Signal</keyword>
<reference evidence="13 14" key="1">
    <citation type="submission" date="2006-10" db="EMBL/GenBank/DDBJ databases">
        <title>The Genome Sequence of Batrachochytrium dendrobatidis JEL423.</title>
        <authorList>
            <consortium name="The Broad Institute Genome Sequencing Platform"/>
            <person name="Birren B."/>
            <person name="Lander E."/>
            <person name="Galagan J."/>
            <person name="Cuomo C."/>
            <person name="Devon K."/>
            <person name="Jaffe D."/>
            <person name="Butler J."/>
            <person name="Alvarez P."/>
            <person name="Gnerre S."/>
            <person name="Grabherr M."/>
            <person name="Kleber M."/>
            <person name="Mauceli E."/>
            <person name="Brockman W."/>
            <person name="Young S."/>
            <person name="LaButti K."/>
            <person name="Sykes S."/>
            <person name="DeCaprio D."/>
            <person name="Crawford M."/>
            <person name="Koehrsen M."/>
            <person name="Engels R."/>
            <person name="Montgomery P."/>
            <person name="Pearson M."/>
            <person name="Howarth C."/>
            <person name="Larson L."/>
            <person name="White J."/>
            <person name="O'Leary S."/>
            <person name="Kodira C."/>
            <person name="Zeng Q."/>
            <person name="Yandava C."/>
            <person name="Alvarado L."/>
            <person name="Longcore J."/>
            <person name="James T."/>
        </authorList>
    </citation>
    <scope>NUCLEOTIDE SEQUENCE [LARGE SCALE GENOMIC DNA]</scope>
    <source>
        <strain evidence="13 14">JEL423</strain>
    </source>
</reference>
<feature type="compositionally biased region" description="Basic residues" evidence="9">
    <location>
        <begin position="980"/>
        <end position="996"/>
    </location>
</feature>
<evidence type="ECO:0000256" key="3">
    <source>
        <dbReference type="ARBA" id="ARBA00022989"/>
    </source>
</evidence>
<evidence type="ECO:0000256" key="4">
    <source>
        <dbReference type="ARBA" id="ARBA00023040"/>
    </source>
</evidence>
<evidence type="ECO:0000256" key="2">
    <source>
        <dbReference type="ARBA" id="ARBA00022692"/>
    </source>
</evidence>
<accession>A0A177WY27</accession>
<organism evidence="13 14">
    <name type="scientific">Batrachochytrium dendrobatidis (strain JEL423)</name>
    <dbReference type="NCBI Taxonomy" id="403673"/>
    <lineage>
        <taxon>Eukaryota</taxon>
        <taxon>Fungi</taxon>
        <taxon>Fungi incertae sedis</taxon>
        <taxon>Chytridiomycota</taxon>
        <taxon>Chytridiomycota incertae sedis</taxon>
        <taxon>Chytridiomycetes</taxon>
        <taxon>Rhizophydiales</taxon>
        <taxon>Rhizophydiales incertae sedis</taxon>
        <taxon>Batrachochytrium</taxon>
    </lineage>
</organism>
<feature type="transmembrane region" description="Helical" evidence="10">
    <location>
        <begin position="533"/>
        <end position="556"/>
    </location>
</feature>
<dbReference type="AlphaFoldDB" id="A0A177WY27"/>
<dbReference type="Pfam" id="PF01094">
    <property type="entry name" value="ANF_receptor"/>
    <property type="match status" value="1"/>
</dbReference>
<evidence type="ECO:0000313" key="14">
    <source>
        <dbReference type="Proteomes" id="UP000077115"/>
    </source>
</evidence>
<keyword evidence="2 10" id="KW-0812">Transmembrane</keyword>
<dbReference type="GO" id="GO:0004965">
    <property type="term" value="F:G protein-coupled GABA receptor activity"/>
    <property type="evidence" value="ECO:0007669"/>
    <property type="project" value="InterPro"/>
</dbReference>
<evidence type="ECO:0000313" key="13">
    <source>
        <dbReference type="EMBL" id="OAJ44300.1"/>
    </source>
</evidence>
<dbReference type="GO" id="GO:0038039">
    <property type="term" value="C:G protein-coupled receptor heterodimeric complex"/>
    <property type="evidence" value="ECO:0007669"/>
    <property type="project" value="TreeGrafter"/>
</dbReference>
<keyword evidence="6" id="KW-0675">Receptor</keyword>